<dbReference type="EMBL" id="CP109965">
    <property type="protein sequence ID" value="WAJ69164.1"/>
    <property type="molecule type" value="Genomic_DNA"/>
</dbReference>
<feature type="transmembrane region" description="Helical" evidence="8">
    <location>
        <begin position="531"/>
        <end position="547"/>
    </location>
</feature>
<dbReference type="InterPro" id="IPR027463">
    <property type="entry name" value="AcrB_DN_DC_subdom"/>
</dbReference>
<dbReference type="Proteomes" id="UP001163726">
    <property type="component" value="Chromosome"/>
</dbReference>
<comment type="subcellular location">
    <subcellularLocation>
        <location evidence="1">Cell membrane</location>
        <topology evidence="1">Multi-pass membrane protein</topology>
    </subcellularLocation>
</comment>
<dbReference type="Gene3D" id="1.20.1640.10">
    <property type="entry name" value="Multidrug efflux transporter AcrB transmembrane domain"/>
    <property type="match status" value="2"/>
</dbReference>
<feature type="transmembrane region" description="Helical" evidence="8">
    <location>
        <begin position="1005"/>
        <end position="1031"/>
    </location>
</feature>
<evidence type="ECO:0000256" key="1">
    <source>
        <dbReference type="ARBA" id="ARBA00004651"/>
    </source>
</evidence>
<feature type="transmembrane region" description="Helical" evidence="8">
    <location>
        <begin position="431"/>
        <end position="457"/>
    </location>
</feature>
<sequence>MIERIIYWSVNNRVLILLLTLILIGLGGYSLKNTPVDAIPDLSDVQVIIKTSYPGQSPQVVQDQVTFPLTSAMLSVPKAKTVRGFSFFGDSYVYVIFEDDTDMYWARSRVLEYLSQASESLPKSASSKLGPDATGVGWVYLYALEDPTGQHSLSELRSIQDWFLKYELQTVEGVSEVAPIGGMVKQYQVQVDPQKLRAYNIPLTHVQTALQRANQETGASVIEMAEAEYMVTSTGYLKNIEDIKQIPLGLTKQGATITFADVGNVVTGPAMRRGIAELNGKGEVVGGIVVMRYGANAQQTITAVKQKINSLKPNLPEGVNLVTVYDRSQLINNAINNLWHKLGEELLIVAVVCIVFLFHIRSALVAMVSLPLGILVSFIIMNAQGINANIMSLGGIAIAIGAMTDGAIVMIENMHKHISNTPLTSQNRWQLVAKSAAEVGPALFFSLLIITVSFLPVFILEAQEGRMFEPLAFTKTYAMAASAGLAITLVPVLMGYFIRGKVIAEHKNPINKLLINLYRPVLKAALNKPKWTLFLALLVTVLGFYPVNKIGSEFMPPLDEGDLMYMPTTYPGLSIAQARQLLQQTDKLIMTVPEVKTVFGKVGRGETATDPAPLTMIETFIQFKPKSQWRAGMTPEKLKDELNQLIQLPGVSNAWVMPIKTRIDMLATGIKTPVGIKIAGDDLNQIEQIGRQIETILQKVEGTASVYSERVSGGRYIKVDINRAKAAQYGLNIADIHQVINTAIGGAKITETIEGQARYSVNLRYPQSYRDSPQALKKLPIVTEQGIHLVLADVARIYVELGPPAIKSENARINGWSYIDVTGGDIGSYVARAKQALAEQLDMPAGYSISWAGQYEYMLRAQQKLKFVLPITLALIVILLFLNFKNMRDVLIILFTLPTALIGGLWLLYLEGFNFSVAVGVGFIALAGVAVEIGVLMLVYLQQACQSLTQSDNRTAITKRVLQNAIIQGATLRIRPVVMTAATIIIGLLPVLYGKGTGSEIMSRIAAPMVGGMLSALLLTLIIIPVVYYLLNLYRIKVHKN</sequence>
<accession>A0ABY7AI23</accession>
<dbReference type="SUPFAM" id="SSF82693">
    <property type="entry name" value="Multidrug efflux transporter AcrB pore domain, PN1, PN2, PC1 and PC2 subdomains"/>
    <property type="match status" value="2"/>
</dbReference>
<dbReference type="Gene3D" id="3.30.70.1320">
    <property type="entry name" value="Multidrug efflux transporter AcrB pore domain like"/>
    <property type="match status" value="1"/>
</dbReference>
<keyword evidence="3" id="KW-0813">Transport</keyword>
<dbReference type="InterPro" id="IPR004763">
    <property type="entry name" value="CusA-like"/>
</dbReference>
<dbReference type="PANTHER" id="PTHR32063">
    <property type="match status" value="1"/>
</dbReference>
<keyword evidence="5 8" id="KW-0812">Transmembrane</keyword>
<dbReference type="Gene3D" id="3.30.70.1430">
    <property type="entry name" value="Multidrug efflux transporter AcrB pore domain"/>
    <property type="match status" value="2"/>
</dbReference>
<protein>
    <submittedName>
        <fullName evidence="9">Efflux RND transporter permease subunit</fullName>
    </submittedName>
</protein>
<evidence type="ECO:0000313" key="10">
    <source>
        <dbReference type="Proteomes" id="UP001163726"/>
    </source>
</evidence>
<dbReference type="SUPFAM" id="SSF82866">
    <property type="entry name" value="Multidrug efflux transporter AcrB transmembrane domain"/>
    <property type="match status" value="2"/>
</dbReference>
<feature type="transmembrane region" description="Helical" evidence="8">
    <location>
        <begin position="338"/>
        <end position="357"/>
    </location>
</feature>
<evidence type="ECO:0000256" key="2">
    <source>
        <dbReference type="ARBA" id="ARBA00010942"/>
    </source>
</evidence>
<evidence type="ECO:0000313" key="9">
    <source>
        <dbReference type="EMBL" id="WAJ69164.1"/>
    </source>
</evidence>
<comment type="similarity">
    <text evidence="2">Belongs to the resistance-nodulation-cell division (RND) (TC 2.A.6) family.</text>
</comment>
<organism evidence="9 10">
    <name type="scientific">Catenovulum adriaticum</name>
    <dbReference type="NCBI Taxonomy" id="2984846"/>
    <lineage>
        <taxon>Bacteria</taxon>
        <taxon>Pseudomonadati</taxon>
        <taxon>Pseudomonadota</taxon>
        <taxon>Gammaproteobacteria</taxon>
        <taxon>Alteromonadales</taxon>
        <taxon>Alteromonadaceae</taxon>
        <taxon>Catenovulum</taxon>
    </lineage>
</organism>
<dbReference type="Pfam" id="PF00873">
    <property type="entry name" value="ACR_tran"/>
    <property type="match status" value="1"/>
</dbReference>
<evidence type="ECO:0000256" key="3">
    <source>
        <dbReference type="ARBA" id="ARBA00022448"/>
    </source>
</evidence>
<reference evidence="9" key="1">
    <citation type="submission" date="2022-10" db="EMBL/GenBank/DDBJ databases">
        <title>Catenovulum adriacola sp. nov. isolated in the Harbour of Susak.</title>
        <authorList>
            <person name="Schoch T."/>
            <person name="Reich S.J."/>
            <person name="Stoeferle S."/>
            <person name="Flaiz M."/>
            <person name="Kazda M."/>
            <person name="Riedel C.U."/>
            <person name="Duerre P."/>
        </authorList>
    </citation>
    <scope>NUCLEOTIDE SEQUENCE</scope>
    <source>
        <strain evidence="9">TS8</strain>
    </source>
</reference>
<evidence type="ECO:0000256" key="7">
    <source>
        <dbReference type="ARBA" id="ARBA00023136"/>
    </source>
</evidence>
<keyword evidence="4" id="KW-1003">Cell membrane</keyword>
<evidence type="ECO:0000256" key="4">
    <source>
        <dbReference type="ARBA" id="ARBA00022475"/>
    </source>
</evidence>
<feature type="transmembrane region" description="Helical" evidence="8">
    <location>
        <begin position="364"/>
        <end position="384"/>
    </location>
</feature>
<name>A0ABY7AI23_9ALTE</name>
<proteinExistence type="inferred from homology"/>
<dbReference type="Gene3D" id="3.30.2090.10">
    <property type="entry name" value="Multidrug efflux transporter AcrB TolC docking domain, DN and DC subdomains"/>
    <property type="match status" value="2"/>
</dbReference>
<feature type="transmembrane region" description="Helical" evidence="8">
    <location>
        <begin position="477"/>
        <end position="498"/>
    </location>
</feature>
<dbReference type="SUPFAM" id="SSF82714">
    <property type="entry name" value="Multidrug efflux transporter AcrB TolC docking domain, DN and DC subdomains"/>
    <property type="match status" value="2"/>
</dbReference>
<dbReference type="PANTHER" id="PTHR32063:SF19">
    <property type="entry name" value="CATION EFFLUX SYSTEM PROTEIN CUSA"/>
    <property type="match status" value="1"/>
</dbReference>
<feature type="transmembrane region" description="Helical" evidence="8">
    <location>
        <begin position="976"/>
        <end position="993"/>
    </location>
</feature>
<dbReference type="InterPro" id="IPR001036">
    <property type="entry name" value="Acrflvin-R"/>
</dbReference>
<dbReference type="Gene3D" id="3.30.70.1440">
    <property type="entry name" value="Multidrug efflux transporter AcrB pore domain"/>
    <property type="match status" value="1"/>
</dbReference>
<evidence type="ECO:0000256" key="8">
    <source>
        <dbReference type="SAM" id="Phobius"/>
    </source>
</evidence>
<feature type="transmembrane region" description="Helical" evidence="8">
    <location>
        <begin position="867"/>
        <end position="884"/>
    </location>
</feature>
<feature type="transmembrane region" description="Helical" evidence="8">
    <location>
        <begin position="891"/>
        <end position="909"/>
    </location>
</feature>
<dbReference type="NCBIfam" id="TIGR00914">
    <property type="entry name" value="2A0601"/>
    <property type="match status" value="1"/>
</dbReference>
<keyword evidence="6 8" id="KW-1133">Transmembrane helix</keyword>
<evidence type="ECO:0000256" key="6">
    <source>
        <dbReference type="ARBA" id="ARBA00022989"/>
    </source>
</evidence>
<evidence type="ECO:0000256" key="5">
    <source>
        <dbReference type="ARBA" id="ARBA00022692"/>
    </source>
</evidence>
<keyword evidence="7 8" id="KW-0472">Membrane</keyword>
<feature type="transmembrane region" description="Helical" evidence="8">
    <location>
        <begin position="915"/>
        <end position="941"/>
    </location>
</feature>
<dbReference type="PRINTS" id="PR00702">
    <property type="entry name" value="ACRIFLAVINRP"/>
</dbReference>
<keyword evidence="10" id="KW-1185">Reference proteome</keyword>
<feature type="transmembrane region" description="Helical" evidence="8">
    <location>
        <begin position="390"/>
        <end position="411"/>
    </location>
</feature>
<gene>
    <name evidence="9" type="ORF">OLW01_08180</name>
</gene>
<dbReference type="RefSeq" id="WP_268073356.1">
    <property type="nucleotide sequence ID" value="NZ_CP109965.1"/>
</dbReference>